<accession>C2EQ17</accession>
<reference evidence="2 3" key="1">
    <citation type="submission" date="2009-01" db="EMBL/GenBank/DDBJ databases">
        <authorList>
            <person name="Qin X."/>
            <person name="Bachman B."/>
            <person name="Battles P."/>
            <person name="Bell A."/>
            <person name="Bess C."/>
            <person name="Bickham C."/>
            <person name="Chaboub L."/>
            <person name="Chen D."/>
            <person name="Coyle M."/>
            <person name="Deiros D.R."/>
            <person name="Dinh H."/>
            <person name="Forbes L."/>
            <person name="Fowler G."/>
            <person name="Francisco L."/>
            <person name="Fu Q."/>
            <person name="Gubbala S."/>
            <person name="Hale W."/>
            <person name="Han Y."/>
            <person name="Hemphill L."/>
            <person name="Highlander S.K."/>
            <person name="Hirani K."/>
            <person name="Hogues M."/>
            <person name="Jackson L."/>
            <person name="Jakkamsetti A."/>
            <person name="Javaid M."/>
            <person name="Jiang H."/>
            <person name="Korchina V."/>
            <person name="Kovar C."/>
            <person name="Lara F."/>
            <person name="Lee S."/>
            <person name="Mata R."/>
            <person name="Mathew T."/>
            <person name="Moen C."/>
            <person name="Morales K."/>
            <person name="Munidasa M."/>
            <person name="Nazareth L."/>
            <person name="Ngo R."/>
            <person name="Nguyen L."/>
            <person name="Okwuonu G."/>
            <person name="Ongeri F."/>
            <person name="Patil S."/>
            <person name="Petrosino J."/>
            <person name="Pham C."/>
            <person name="Pham P."/>
            <person name="Pu L.-L."/>
            <person name="Puazo M."/>
            <person name="Raj R."/>
            <person name="Reid J."/>
            <person name="Rouhana J."/>
            <person name="Saada N."/>
            <person name="Shang Y."/>
            <person name="Simmons D."/>
            <person name="Thornton R."/>
            <person name="Warren J."/>
            <person name="Weissenberger G."/>
            <person name="Zhang J."/>
            <person name="Zhang L."/>
            <person name="Zhou C."/>
            <person name="Zhu D."/>
            <person name="Muzny D."/>
            <person name="Worley K."/>
            <person name="Gibbs R."/>
        </authorList>
    </citation>
    <scope>NUCLEOTIDE SEQUENCE [LARGE SCALE GENOMIC DNA]</scope>
    <source>
        <strain evidence="2 3">DSM 16047</strain>
    </source>
</reference>
<protein>
    <submittedName>
        <fullName evidence="2">Uncharacterized protein</fullName>
    </submittedName>
</protein>
<dbReference type="EMBL" id="ACGU01000087">
    <property type="protein sequence ID" value="EEJ71381.1"/>
    <property type="molecule type" value="Genomic_DNA"/>
</dbReference>
<organism evidence="2 3">
    <name type="scientific">Lactobacillus ultunensis DSM 16047</name>
    <dbReference type="NCBI Taxonomy" id="525365"/>
    <lineage>
        <taxon>Bacteria</taxon>
        <taxon>Bacillati</taxon>
        <taxon>Bacillota</taxon>
        <taxon>Bacilli</taxon>
        <taxon>Lactobacillales</taxon>
        <taxon>Lactobacillaceae</taxon>
        <taxon>Lactobacillus</taxon>
    </lineage>
</organism>
<evidence type="ECO:0000256" key="1">
    <source>
        <dbReference type="SAM" id="Phobius"/>
    </source>
</evidence>
<keyword evidence="1" id="KW-0812">Transmembrane</keyword>
<dbReference type="Proteomes" id="UP000005583">
    <property type="component" value="Unassembled WGS sequence"/>
</dbReference>
<dbReference type="HOGENOM" id="CLU_3218012_0_0_9"/>
<keyword evidence="1" id="KW-1133">Transmembrane helix</keyword>
<dbReference type="RefSeq" id="WP_007127007.1">
    <property type="nucleotide sequence ID" value="NZ_AZFO01000023.1"/>
</dbReference>
<feature type="transmembrane region" description="Helical" evidence="1">
    <location>
        <begin position="25"/>
        <end position="43"/>
    </location>
</feature>
<comment type="caution">
    <text evidence="2">The sequence shown here is derived from an EMBL/GenBank/DDBJ whole genome shotgun (WGS) entry which is preliminary data.</text>
</comment>
<keyword evidence="3" id="KW-1185">Reference proteome</keyword>
<dbReference type="STRING" id="525365.HMPREF0548_1763"/>
<name>C2EQ17_9LACO</name>
<proteinExistence type="predicted"/>
<sequence>MKKTIKADHNSLTITTRRITKREKAETFIVLTTLALVLCWLLTK</sequence>
<gene>
    <name evidence="2" type="ORF">HMPREF0548_1763</name>
</gene>
<dbReference type="AlphaFoldDB" id="C2EQ17"/>
<evidence type="ECO:0000313" key="2">
    <source>
        <dbReference type="EMBL" id="EEJ71381.1"/>
    </source>
</evidence>
<evidence type="ECO:0000313" key="3">
    <source>
        <dbReference type="Proteomes" id="UP000005583"/>
    </source>
</evidence>
<keyword evidence="1" id="KW-0472">Membrane</keyword>